<keyword evidence="1" id="KW-0472">Membrane</keyword>
<dbReference type="STRING" id="570521.SAMN04488508_103449"/>
<keyword evidence="1" id="KW-1133">Transmembrane helix</keyword>
<dbReference type="RefSeq" id="WP_073315778.1">
    <property type="nucleotide sequence ID" value="NZ_FQYP01000003.1"/>
</dbReference>
<evidence type="ECO:0000313" key="2">
    <source>
        <dbReference type="EMBL" id="SHI85934.1"/>
    </source>
</evidence>
<gene>
    <name evidence="2" type="ORF">SAMN04488508_103449</name>
</gene>
<proteinExistence type="predicted"/>
<feature type="transmembrane region" description="Helical" evidence="1">
    <location>
        <begin position="25"/>
        <end position="42"/>
    </location>
</feature>
<dbReference type="Proteomes" id="UP000184432">
    <property type="component" value="Unassembled WGS sequence"/>
</dbReference>
<dbReference type="OrthoDB" id="798769at2"/>
<organism evidence="2 3">
    <name type="scientific">Aquimarina spongiae</name>
    <dbReference type="NCBI Taxonomy" id="570521"/>
    <lineage>
        <taxon>Bacteria</taxon>
        <taxon>Pseudomonadati</taxon>
        <taxon>Bacteroidota</taxon>
        <taxon>Flavobacteriia</taxon>
        <taxon>Flavobacteriales</taxon>
        <taxon>Flavobacteriaceae</taxon>
        <taxon>Aquimarina</taxon>
    </lineage>
</organism>
<evidence type="ECO:0008006" key="4">
    <source>
        <dbReference type="Google" id="ProtNLM"/>
    </source>
</evidence>
<evidence type="ECO:0000256" key="1">
    <source>
        <dbReference type="SAM" id="Phobius"/>
    </source>
</evidence>
<feature type="transmembrane region" description="Helical" evidence="1">
    <location>
        <begin position="134"/>
        <end position="152"/>
    </location>
</feature>
<dbReference type="Gene3D" id="1.20.120.1220">
    <property type="match status" value="1"/>
</dbReference>
<evidence type="ECO:0000313" key="3">
    <source>
        <dbReference type="Proteomes" id="UP000184432"/>
    </source>
</evidence>
<dbReference type="EMBL" id="FQYP01000003">
    <property type="protein sequence ID" value="SHI85934.1"/>
    <property type="molecule type" value="Genomic_DNA"/>
</dbReference>
<name>A0A1M6EKG1_9FLAO</name>
<keyword evidence="1" id="KW-0812">Transmembrane</keyword>
<keyword evidence="3" id="KW-1185">Reference proteome</keyword>
<reference evidence="3" key="1">
    <citation type="submission" date="2016-11" db="EMBL/GenBank/DDBJ databases">
        <authorList>
            <person name="Varghese N."/>
            <person name="Submissions S."/>
        </authorList>
    </citation>
    <scope>NUCLEOTIDE SEQUENCE [LARGE SCALE GENOMIC DNA]</scope>
    <source>
        <strain evidence="3">DSM 22623</strain>
    </source>
</reference>
<feature type="transmembrane region" description="Helical" evidence="1">
    <location>
        <begin position="91"/>
        <end position="122"/>
    </location>
</feature>
<feature type="transmembrane region" description="Helical" evidence="1">
    <location>
        <begin position="48"/>
        <end position="71"/>
    </location>
</feature>
<dbReference type="AlphaFoldDB" id="A0A1M6EKG1"/>
<accession>A0A1M6EKG1</accession>
<sequence length="160" mass="18437">MLILKGLILLSLGAIIYQDIKSREVYWFLLPILMLLFGYQHYQNVISIHFINAVLINTAIITLVLSVLYIYTFLKIKKSFFKEVFGPADALFFFALAVAFPTVTFVIIFVFSLLFSLITWIVLKHKSNYNTIPLAGYMSCFVLFIFAANWLTKSINLFLI</sequence>
<protein>
    <recommendedName>
        <fullName evidence="4">Type IV leader peptidase family protein</fullName>
    </recommendedName>
</protein>